<reference evidence="1" key="2">
    <citation type="journal article" date="2015" name="Fish Shellfish Immunol.">
        <title>Early steps in the European eel (Anguilla anguilla)-Vibrio vulnificus interaction in the gills: Role of the RtxA13 toxin.</title>
        <authorList>
            <person name="Callol A."/>
            <person name="Pajuelo D."/>
            <person name="Ebbesson L."/>
            <person name="Teles M."/>
            <person name="MacKenzie S."/>
            <person name="Amaro C."/>
        </authorList>
    </citation>
    <scope>NUCLEOTIDE SEQUENCE</scope>
</reference>
<sequence>MTSWRCRFGYTTGLRSPPWHAPPLPVGPCQSKFSEDKC</sequence>
<dbReference type="EMBL" id="GBXM01030087">
    <property type="protein sequence ID" value="JAH78490.1"/>
    <property type="molecule type" value="Transcribed_RNA"/>
</dbReference>
<accession>A0A0E9VM58</accession>
<name>A0A0E9VM58_ANGAN</name>
<dbReference type="AlphaFoldDB" id="A0A0E9VM58"/>
<proteinExistence type="predicted"/>
<organism evidence="1">
    <name type="scientific">Anguilla anguilla</name>
    <name type="common">European freshwater eel</name>
    <name type="synonym">Muraena anguilla</name>
    <dbReference type="NCBI Taxonomy" id="7936"/>
    <lineage>
        <taxon>Eukaryota</taxon>
        <taxon>Metazoa</taxon>
        <taxon>Chordata</taxon>
        <taxon>Craniata</taxon>
        <taxon>Vertebrata</taxon>
        <taxon>Euteleostomi</taxon>
        <taxon>Actinopterygii</taxon>
        <taxon>Neopterygii</taxon>
        <taxon>Teleostei</taxon>
        <taxon>Anguilliformes</taxon>
        <taxon>Anguillidae</taxon>
        <taxon>Anguilla</taxon>
    </lineage>
</organism>
<evidence type="ECO:0000313" key="1">
    <source>
        <dbReference type="EMBL" id="JAH78490.1"/>
    </source>
</evidence>
<reference evidence="1" key="1">
    <citation type="submission" date="2014-11" db="EMBL/GenBank/DDBJ databases">
        <authorList>
            <person name="Amaro Gonzalez C."/>
        </authorList>
    </citation>
    <scope>NUCLEOTIDE SEQUENCE</scope>
</reference>
<protein>
    <submittedName>
        <fullName evidence="1">Uncharacterized protein</fullName>
    </submittedName>
</protein>